<dbReference type="GeneID" id="20668565"/>
<evidence type="ECO:0000259" key="3">
    <source>
        <dbReference type="PROSITE" id="PS50004"/>
    </source>
</evidence>
<dbReference type="InParanoid" id="W4KMG6"/>
<feature type="transmembrane region" description="Helical" evidence="2">
    <location>
        <begin position="486"/>
        <end position="505"/>
    </location>
</feature>
<feature type="compositionally biased region" description="Acidic residues" evidence="1">
    <location>
        <begin position="165"/>
        <end position="174"/>
    </location>
</feature>
<dbReference type="RefSeq" id="XP_009540578.1">
    <property type="nucleotide sequence ID" value="XM_009542283.1"/>
</dbReference>
<dbReference type="AlphaFoldDB" id="W4KMG6"/>
<feature type="compositionally biased region" description="Basic residues" evidence="1">
    <location>
        <begin position="213"/>
        <end position="223"/>
    </location>
</feature>
<gene>
    <name evidence="4" type="ORF">HETIRDRAFT_181091</name>
</gene>
<evidence type="ECO:0000256" key="1">
    <source>
        <dbReference type="SAM" id="MobiDB-lite"/>
    </source>
</evidence>
<feature type="compositionally biased region" description="Acidic residues" evidence="1">
    <location>
        <begin position="232"/>
        <end position="267"/>
    </location>
</feature>
<accession>W4KMG6</accession>
<dbReference type="EMBL" id="KI925454">
    <property type="protein sequence ID" value="ETW86570.1"/>
    <property type="molecule type" value="Genomic_DNA"/>
</dbReference>
<feature type="domain" description="C2" evidence="3">
    <location>
        <begin position="1"/>
        <end position="121"/>
    </location>
</feature>
<dbReference type="HOGENOM" id="CLU_582734_0_0_1"/>
<keyword evidence="2" id="KW-1133">Transmembrane helix</keyword>
<reference evidence="4 5" key="1">
    <citation type="journal article" date="2012" name="New Phytol.">
        <title>Insight into trade-off between wood decay and parasitism from the genome of a fungal forest pathogen.</title>
        <authorList>
            <person name="Olson A."/>
            <person name="Aerts A."/>
            <person name="Asiegbu F."/>
            <person name="Belbahri L."/>
            <person name="Bouzid O."/>
            <person name="Broberg A."/>
            <person name="Canback B."/>
            <person name="Coutinho P.M."/>
            <person name="Cullen D."/>
            <person name="Dalman K."/>
            <person name="Deflorio G."/>
            <person name="van Diepen L.T."/>
            <person name="Dunand C."/>
            <person name="Duplessis S."/>
            <person name="Durling M."/>
            <person name="Gonthier P."/>
            <person name="Grimwood J."/>
            <person name="Fossdal C.G."/>
            <person name="Hansson D."/>
            <person name="Henrissat B."/>
            <person name="Hietala A."/>
            <person name="Himmelstrand K."/>
            <person name="Hoffmeister D."/>
            <person name="Hogberg N."/>
            <person name="James T.Y."/>
            <person name="Karlsson M."/>
            <person name="Kohler A."/>
            <person name="Kues U."/>
            <person name="Lee Y.H."/>
            <person name="Lin Y.C."/>
            <person name="Lind M."/>
            <person name="Lindquist E."/>
            <person name="Lombard V."/>
            <person name="Lucas S."/>
            <person name="Lunden K."/>
            <person name="Morin E."/>
            <person name="Murat C."/>
            <person name="Park J."/>
            <person name="Raffaello T."/>
            <person name="Rouze P."/>
            <person name="Salamov A."/>
            <person name="Schmutz J."/>
            <person name="Solheim H."/>
            <person name="Stahlberg J."/>
            <person name="Velez H."/>
            <person name="de Vries R.P."/>
            <person name="Wiebenga A."/>
            <person name="Woodward S."/>
            <person name="Yakovlev I."/>
            <person name="Garbelotto M."/>
            <person name="Martin F."/>
            <person name="Grigoriev I.V."/>
            <person name="Stenlid J."/>
        </authorList>
    </citation>
    <scope>NUCLEOTIDE SEQUENCE [LARGE SCALE GENOMIC DNA]</scope>
    <source>
        <strain evidence="4 5">TC 32-1</strain>
    </source>
</reference>
<dbReference type="Proteomes" id="UP000030671">
    <property type="component" value="Unassembled WGS sequence"/>
</dbReference>
<evidence type="ECO:0000313" key="4">
    <source>
        <dbReference type="EMBL" id="ETW86570.1"/>
    </source>
</evidence>
<organism evidence="4 5">
    <name type="scientific">Heterobasidion irregulare (strain TC 32-1)</name>
    <dbReference type="NCBI Taxonomy" id="747525"/>
    <lineage>
        <taxon>Eukaryota</taxon>
        <taxon>Fungi</taxon>
        <taxon>Dikarya</taxon>
        <taxon>Basidiomycota</taxon>
        <taxon>Agaricomycotina</taxon>
        <taxon>Agaricomycetes</taxon>
        <taxon>Russulales</taxon>
        <taxon>Bondarzewiaceae</taxon>
        <taxon>Heterobasidion</taxon>
        <taxon>Heterobasidion annosum species complex</taxon>
    </lineage>
</organism>
<dbReference type="PROSITE" id="PS50004">
    <property type="entry name" value="C2"/>
    <property type="match status" value="1"/>
</dbReference>
<keyword evidence="2" id="KW-0472">Membrane</keyword>
<feature type="compositionally biased region" description="Polar residues" evidence="1">
    <location>
        <begin position="177"/>
        <end position="189"/>
    </location>
</feature>
<evidence type="ECO:0000313" key="5">
    <source>
        <dbReference type="Proteomes" id="UP000030671"/>
    </source>
</evidence>
<dbReference type="OrthoDB" id="2642524at2759"/>
<keyword evidence="2" id="KW-0812">Transmembrane</keyword>
<evidence type="ECO:0000256" key="2">
    <source>
        <dbReference type="SAM" id="Phobius"/>
    </source>
</evidence>
<dbReference type="eggNOG" id="ENOG502SHUE">
    <property type="taxonomic scope" value="Eukaryota"/>
</dbReference>
<keyword evidence="5" id="KW-1185">Reference proteome</keyword>
<dbReference type="STRING" id="747525.W4KMG6"/>
<dbReference type="KEGG" id="hir:HETIRDRAFT_181091"/>
<sequence>MRRTMSTEGRTMSSTEPWQFLVVRTQNLHFLRPEKTWRPIVTLEVDDTRRSSYEVVLGTDGQNPNLKQPMFLEEVHHGSRLEIRVWHRSQTKAKRRKAHLVGSASALLGEVVKRQGDDRHVEIRLSCTSAQRRKSAIQKQPSAASLLVRIAPPRALSSASALTFSDEDYDDGDDGSVISSRKSPGSTLVSLPEGDAEDAGDSTLNNEPPAQILRHRRRRKTSKPKPYCLDSDVAEPSESEYELESAEDSDDGFPPDRVSDEETFDDDTASLRVRIRSESVSDVSLGVDDGSMGSKEPPPFYAPSTLPAWRAASDAVSVASTVSFASSVFDTFTYYRELREAQLDCDFESILLKLMGEWYYVGASLLAVAGLDTAVFGFSPDAIFGVDTFAKRAVTVSSIAAGIGIGIDAWFLFAYSGADVRKFQILAVDLYSSFFFFSLTSRMPLVALLVAAVTLMLFLFAIAWSAWPTAVLAMSFISGTLFSLQFIVYGCHRAVLAAVWCVQGIGRGARWTWRRALGRRGEDAEDAGAGDRGRSAAEAVAELHTRSVVGAGQPQIQVSFTPVIPREPEPCR</sequence>
<feature type="transmembrane region" description="Helical" evidence="2">
    <location>
        <begin position="393"/>
        <end position="415"/>
    </location>
</feature>
<name>W4KMG6_HETIT</name>
<proteinExistence type="predicted"/>
<dbReference type="InterPro" id="IPR000008">
    <property type="entry name" value="C2_dom"/>
</dbReference>
<feature type="transmembrane region" description="Helical" evidence="2">
    <location>
        <begin position="445"/>
        <end position="466"/>
    </location>
</feature>
<feature type="region of interest" description="Disordered" evidence="1">
    <location>
        <begin position="165"/>
        <end position="267"/>
    </location>
</feature>
<protein>
    <recommendedName>
        <fullName evidence="3">C2 domain-containing protein</fullName>
    </recommendedName>
</protein>
<feature type="transmembrane region" description="Helical" evidence="2">
    <location>
        <begin position="358"/>
        <end position="378"/>
    </location>
</feature>